<evidence type="ECO:0000256" key="5">
    <source>
        <dbReference type="SAM" id="MobiDB-lite"/>
    </source>
</evidence>
<dbReference type="InterPro" id="IPR043519">
    <property type="entry name" value="NT_sf"/>
</dbReference>
<keyword evidence="3 4" id="KW-0694">RNA-binding</keyword>
<dbReference type="PANTHER" id="PTHR13734:SF5">
    <property type="entry name" value="CCA TRNA NUCLEOTIDYLTRANSFERASE, MITOCHONDRIAL"/>
    <property type="match status" value="1"/>
</dbReference>
<reference evidence="8" key="1">
    <citation type="submission" date="2024-04" db="EMBL/GenBank/DDBJ databases">
        <authorList>
            <person name="Shaw F."/>
            <person name="Minotto A."/>
        </authorList>
    </citation>
    <scope>NUCLEOTIDE SEQUENCE [LARGE SCALE GENOMIC DNA]</scope>
</reference>
<evidence type="ECO:0000313" key="7">
    <source>
        <dbReference type="EMBL" id="CAL1696683.1"/>
    </source>
</evidence>
<gene>
    <name evidence="7" type="ORF">GFSPODELE1_LOCUS1304</name>
</gene>
<comment type="similarity">
    <text evidence="1 4">Belongs to the tRNA nucleotidyltransferase/poly(A) polymerase family.</text>
</comment>
<dbReference type="PANTHER" id="PTHR13734">
    <property type="entry name" value="TRNA-NUCLEOTIDYLTRANSFERASE"/>
    <property type="match status" value="1"/>
</dbReference>
<evidence type="ECO:0000259" key="6">
    <source>
        <dbReference type="Pfam" id="PF01743"/>
    </source>
</evidence>
<evidence type="ECO:0000256" key="4">
    <source>
        <dbReference type="RuleBase" id="RU003953"/>
    </source>
</evidence>
<keyword evidence="2 4" id="KW-0808">Transferase</keyword>
<dbReference type="InterPro" id="IPR002646">
    <property type="entry name" value="PolA_pol_head_dom"/>
</dbReference>
<dbReference type="SUPFAM" id="SSF81301">
    <property type="entry name" value="Nucleotidyltransferase"/>
    <property type="match status" value="1"/>
</dbReference>
<name>A0ABP1CPR7_9APHY</name>
<dbReference type="CDD" id="cd05398">
    <property type="entry name" value="NT_ClassII-CCAase"/>
    <property type="match status" value="1"/>
</dbReference>
<feature type="domain" description="Poly A polymerase head" evidence="6">
    <location>
        <begin position="70"/>
        <end position="209"/>
    </location>
</feature>
<proteinExistence type="inferred from homology"/>
<evidence type="ECO:0000256" key="3">
    <source>
        <dbReference type="ARBA" id="ARBA00022884"/>
    </source>
</evidence>
<evidence type="ECO:0000256" key="1">
    <source>
        <dbReference type="ARBA" id="ARBA00007265"/>
    </source>
</evidence>
<dbReference type="Gene3D" id="3.30.460.10">
    <property type="entry name" value="Beta Polymerase, domain 2"/>
    <property type="match status" value="1"/>
</dbReference>
<dbReference type="SUPFAM" id="SSF81891">
    <property type="entry name" value="Poly A polymerase C-terminal region-like"/>
    <property type="match status" value="1"/>
</dbReference>
<evidence type="ECO:0000313" key="8">
    <source>
        <dbReference type="Proteomes" id="UP001497453"/>
    </source>
</evidence>
<dbReference type="EMBL" id="OZ037944">
    <property type="protein sequence ID" value="CAL1696683.1"/>
    <property type="molecule type" value="Genomic_DNA"/>
</dbReference>
<dbReference type="Pfam" id="PF01743">
    <property type="entry name" value="PolyA_pol"/>
    <property type="match status" value="1"/>
</dbReference>
<feature type="compositionally biased region" description="Basic and acidic residues" evidence="5">
    <location>
        <begin position="577"/>
        <end position="592"/>
    </location>
</feature>
<evidence type="ECO:0000256" key="2">
    <source>
        <dbReference type="ARBA" id="ARBA00022679"/>
    </source>
</evidence>
<organism evidence="7 8">
    <name type="scientific">Somion occarium</name>
    <dbReference type="NCBI Taxonomy" id="3059160"/>
    <lineage>
        <taxon>Eukaryota</taxon>
        <taxon>Fungi</taxon>
        <taxon>Dikarya</taxon>
        <taxon>Basidiomycota</taxon>
        <taxon>Agaricomycotina</taxon>
        <taxon>Agaricomycetes</taxon>
        <taxon>Polyporales</taxon>
        <taxon>Cerrenaceae</taxon>
        <taxon>Somion</taxon>
    </lineage>
</organism>
<protein>
    <recommendedName>
        <fullName evidence="6">Poly A polymerase head domain-containing protein</fullName>
    </recommendedName>
</protein>
<dbReference type="Gene3D" id="1.10.3090.10">
    <property type="entry name" value="cca-adding enzyme, domain 2"/>
    <property type="match status" value="1"/>
</dbReference>
<accession>A0ABP1CPR7</accession>
<dbReference type="Proteomes" id="UP001497453">
    <property type="component" value="Chromosome 1"/>
</dbReference>
<keyword evidence="8" id="KW-1185">Reference proteome</keyword>
<feature type="region of interest" description="Disordered" evidence="5">
    <location>
        <begin position="569"/>
        <end position="592"/>
    </location>
</feature>
<sequence length="592" mass="67201">MLKVYRIPRFFKPVNTRRMSLLRVTTHDRICIPERPEVHLTEVEERICTLLHECTKWMRQTRGDSDATSCRIAGGWVRDKLLGLPCNDIDISLENMMGMAFAQQFIEFCSMNGIETDKLAKIEINPDRSKHLETARTTVLGTELDFVNLRSEEYTEDSRIPTQVAFGTPLQDALRRDITINALFYNVHSRSVEDFTGKGLTDLEHGIIRTPLPPRETFMDDPLRVIRCIRFASRFGFNLHPELQESARDPQIQEALRFKISRERVGVELDKMLKGRDPLLAIRLINELSLYDSLFYIPSSVAPEFSATRAPSVTAVVASSLLHIIIQPLSSPIARLPPVHPTLLNTVSRDYLLHARLHLACFLLPFLNITYKDRKGKPHEAVEAAIREGVKLGTQNHYLNGIPALFAATQLLRNPTIEEQPGNLKERARIGMLLREKLVHNAHTGSHWTSTLLFTLITELVPLYDVSQDVFDIEQAKQYINAYNAFVSRIEDFGLPSAVDAKPLLDGRKVLHITGVTKPGPWTGQVLTRVCEWQLEHPEATEEECENWLRAVHLAGHINMDLPSTFIRPMPIKRGKGTSEDGTRKKPKSDVP</sequence>